<dbReference type="AlphaFoldDB" id="A0A5B7DMB6"/>
<feature type="region of interest" description="Disordered" evidence="1">
    <location>
        <begin position="1"/>
        <end position="24"/>
    </location>
</feature>
<reference evidence="2 3" key="1">
    <citation type="submission" date="2019-05" db="EMBL/GenBank/DDBJ databases">
        <title>Another draft genome of Portunus trituberculatus and its Hox gene families provides insights of decapod evolution.</title>
        <authorList>
            <person name="Jeong J.-H."/>
            <person name="Song I."/>
            <person name="Kim S."/>
            <person name="Choi T."/>
            <person name="Kim D."/>
            <person name="Ryu S."/>
            <person name="Kim W."/>
        </authorList>
    </citation>
    <scope>NUCLEOTIDE SEQUENCE [LARGE SCALE GENOMIC DNA]</scope>
    <source>
        <tissue evidence="2">Muscle</tissue>
    </source>
</reference>
<sequence>MHPRGPLVSGPRRGDPGVYHGRTRRPCCDPPAVTWRPPWPDTPCRAILCGKRVVKAAPGEEAAKGEGNLQG</sequence>
<keyword evidence="3" id="KW-1185">Reference proteome</keyword>
<gene>
    <name evidence="2" type="ORF">E2C01_015248</name>
</gene>
<proteinExistence type="predicted"/>
<evidence type="ECO:0000313" key="3">
    <source>
        <dbReference type="Proteomes" id="UP000324222"/>
    </source>
</evidence>
<accession>A0A5B7DMB6</accession>
<comment type="caution">
    <text evidence="2">The sequence shown here is derived from an EMBL/GenBank/DDBJ whole genome shotgun (WGS) entry which is preliminary data.</text>
</comment>
<dbReference type="Proteomes" id="UP000324222">
    <property type="component" value="Unassembled WGS sequence"/>
</dbReference>
<evidence type="ECO:0000256" key="1">
    <source>
        <dbReference type="SAM" id="MobiDB-lite"/>
    </source>
</evidence>
<dbReference type="EMBL" id="VSRR010001065">
    <property type="protein sequence ID" value="MPC22239.1"/>
    <property type="molecule type" value="Genomic_DNA"/>
</dbReference>
<protein>
    <submittedName>
        <fullName evidence="2">Uncharacterized protein</fullName>
    </submittedName>
</protein>
<organism evidence="2 3">
    <name type="scientific">Portunus trituberculatus</name>
    <name type="common">Swimming crab</name>
    <name type="synonym">Neptunus trituberculatus</name>
    <dbReference type="NCBI Taxonomy" id="210409"/>
    <lineage>
        <taxon>Eukaryota</taxon>
        <taxon>Metazoa</taxon>
        <taxon>Ecdysozoa</taxon>
        <taxon>Arthropoda</taxon>
        <taxon>Crustacea</taxon>
        <taxon>Multicrustacea</taxon>
        <taxon>Malacostraca</taxon>
        <taxon>Eumalacostraca</taxon>
        <taxon>Eucarida</taxon>
        <taxon>Decapoda</taxon>
        <taxon>Pleocyemata</taxon>
        <taxon>Brachyura</taxon>
        <taxon>Eubrachyura</taxon>
        <taxon>Portunoidea</taxon>
        <taxon>Portunidae</taxon>
        <taxon>Portuninae</taxon>
        <taxon>Portunus</taxon>
    </lineage>
</organism>
<name>A0A5B7DMB6_PORTR</name>
<evidence type="ECO:0000313" key="2">
    <source>
        <dbReference type="EMBL" id="MPC22239.1"/>
    </source>
</evidence>